<accession>A0ABV3DN14</accession>
<dbReference type="Proteomes" id="UP001551482">
    <property type="component" value="Unassembled WGS sequence"/>
</dbReference>
<sequence>MTTEPGGLRPEPGPGAKPGPEPEPVTRSAPRPVRPVVLSQSWLDLTFLHWPVDPAAVAPLLPRGTVPDTFEGRTYVGLVPFRMDRVGIGWGPGIPYLGSFAETNVRLYSVDEAGRRGVVFRSLEAARLVPVLVARGVFGLPYMWARMDVCRLGTRTAPEFRYTTRRRAPRPRGAGGSVHIRVHDRIADPDPLTDFLTARWGLHVAWHGRTLYLPNTHRRWPLHEAELLHLDDDLITAAGLSAPLDPPVSVLYSPGVRARFGLPVTCAGPEPA</sequence>
<organism evidence="2 3">
    <name type="scientific">Streptodolium elevatio</name>
    <dbReference type="NCBI Taxonomy" id="3157996"/>
    <lineage>
        <taxon>Bacteria</taxon>
        <taxon>Bacillati</taxon>
        <taxon>Actinomycetota</taxon>
        <taxon>Actinomycetes</taxon>
        <taxon>Kitasatosporales</taxon>
        <taxon>Streptomycetaceae</taxon>
        <taxon>Streptodolium</taxon>
    </lineage>
</organism>
<dbReference type="EMBL" id="JBEZFP010000080">
    <property type="protein sequence ID" value="MEU8137140.1"/>
    <property type="molecule type" value="Genomic_DNA"/>
</dbReference>
<evidence type="ECO:0000256" key="1">
    <source>
        <dbReference type="SAM" id="MobiDB-lite"/>
    </source>
</evidence>
<feature type="compositionally biased region" description="Low complexity" evidence="1">
    <location>
        <begin position="1"/>
        <end position="10"/>
    </location>
</feature>
<dbReference type="PANTHER" id="PTHR39186:SF1">
    <property type="entry name" value="DUF2071 DOMAIN-CONTAINING PROTEIN"/>
    <property type="match status" value="1"/>
</dbReference>
<protein>
    <submittedName>
        <fullName evidence="2">DUF2071 domain-containing protein</fullName>
    </submittedName>
</protein>
<dbReference type="InterPro" id="IPR023375">
    <property type="entry name" value="ADC_dom_sf"/>
</dbReference>
<comment type="caution">
    <text evidence="2">The sequence shown here is derived from an EMBL/GenBank/DDBJ whole genome shotgun (WGS) entry which is preliminary data.</text>
</comment>
<gene>
    <name evidence="2" type="ORF">AB0C36_26940</name>
</gene>
<name>A0ABV3DN14_9ACTN</name>
<evidence type="ECO:0000313" key="2">
    <source>
        <dbReference type="EMBL" id="MEU8137140.1"/>
    </source>
</evidence>
<dbReference type="Pfam" id="PF09844">
    <property type="entry name" value="DUF2071"/>
    <property type="match status" value="1"/>
</dbReference>
<dbReference type="RefSeq" id="WP_358358595.1">
    <property type="nucleotide sequence ID" value="NZ_JBEZFP010000080.1"/>
</dbReference>
<feature type="compositionally biased region" description="Pro residues" evidence="1">
    <location>
        <begin position="11"/>
        <end position="23"/>
    </location>
</feature>
<proteinExistence type="predicted"/>
<reference evidence="2 3" key="1">
    <citation type="submission" date="2024-06" db="EMBL/GenBank/DDBJ databases">
        <title>The Natural Products Discovery Center: Release of the First 8490 Sequenced Strains for Exploring Actinobacteria Biosynthetic Diversity.</title>
        <authorList>
            <person name="Kalkreuter E."/>
            <person name="Kautsar S.A."/>
            <person name="Yang D."/>
            <person name="Bader C.D."/>
            <person name="Teijaro C.N."/>
            <person name="Fluegel L."/>
            <person name="Davis C.M."/>
            <person name="Simpson J.R."/>
            <person name="Lauterbach L."/>
            <person name="Steele A.D."/>
            <person name="Gui C."/>
            <person name="Meng S."/>
            <person name="Li G."/>
            <person name="Viehrig K."/>
            <person name="Ye F."/>
            <person name="Su P."/>
            <person name="Kiefer A.F."/>
            <person name="Nichols A."/>
            <person name="Cepeda A.J."/>
            <person name="Yan W."/>
            <person name="Fan B."/>
            <person name="Jiang Y."/>
            <person name="Adhikari A."/>
            <person name="Zheng C.-J."/>
            <person name="Schuster L."/>
            <person name="Cowan T.M."/>
            <person name="Smanski M.J."/>
            <person name="Chevrette M.G."/>
            <person name="De Carvalho L.P.S."/>
            <person name="Shen B."/>
        </authorList>
    </citation>
    <scope>NUCLEOTIDE SEQUENCE [LARGE SCALE GENOMIC DNA]</scope>
    <source>
        <strain evidence="2 3">NPDC048946</strain>
    </source>
</reference>
<dbReference type="SUPFAM" id="SSF160104">
    <property type="entry name" value="Acetoacetate decarboxylase-like"/>
    <property type="match status" value="1"/>
</dbReference>
<feature type="region of interest" description="Disordered" evidence="1">
    <location>
        <begin position="1"/>
        <end position="31"/>
    </location>
</feature>
<keyword evidence="3" id="KW-1185">Reference proteome</keyword>
<dbReference type="InterPro" id="IPR018644">
    <property type="entry name" value="DUF2071"/>
</dbReference>
<dbReference type="PANTHER" id="PTHR39186">
    <property type="entry name" value="DUF2071 FAMILY PROTEIN"/>
    <property type="match status" value="1"/>
</dbReference>
<evidence type="ECO:0000313" key="3">
    <source>
        <dbReference type="Proteomes" id="UP001551482"/>
    </source>
</evidence>